<dbReference type="CDD" id="cd06257">
    <property type="entry name" value="DnaJ"/>
    <property type="match status" value="1"/>
</dbReference>
<dbReference type="EMBL" id="CM007369">
    <property type="protein sequence ID" value="OIW04313.1"/>
    <property type="molecule type" value="Genomic_DNA"/>
</dbReference>
<accession>A0A4P1R7W7</accession>
<keyword evidence="4" id="KW-1185">Reference proteome</keyword>
<proteinExistence type="predicted"/>
<reference evidence="3 4" key="1">
    <citation type="journal article" date="2017" name="Plant Biotechnol. J.">
        <title>A comprehensive draft genome sequence for lupin (Lupinus angustifolius), an emerging health food: insights into plant-microbe interactions and legume evolution.</title>
        <authorList>
            <person name="Hane J.K."/>
            <person name="Ming Y."/>
            <person name="Kamphuis L.G."/>
            <person name="Nelson M.N."/>
            <person name="Garg G."/>
            <person name="Atkins C.A."/>
            <person name="Bayer P.E."/>
            <person name="Bravo A."/>
            <person name="Bringans S."/>
            <person name="Cannon S."/>
            <person name="Edwards D."/>
            <person name="Foley R."/>
            <person name="Gao L.L."/>
            <person name="Harrison M.J."/>
            <person name="Huang W."/>
            <person name="Hurgobin B."/>
            <person name="Li S."/>
            <person name="Liu C.W."/>
            <person name="McGrath A."/>
            <person name="Morahan G."/>
            <person name="Murray J."/>
            <person name="Weller J."/>
            <person name="Jian J."/>
            <person name="Singh K.B."/>
        </authorList>
    </citation>
    <scope>NUCLEOTIDE SEQUENCE [LARGE SCALE GENOMIC DNA]</scope>
    <source>
        <strain evidence="4">cv. Tanjil</strain>
        <tissue evidence="3">Whole plant</tissue>
    </source>
</reference>
<feature type="domain" description="J" evidence="2">
    <location>
        <begin position="67"/>
        <end position="132"/>
    </location>
</feature>
<protein>
    <recommendedName>
        <fullName evidence="2">J domain-containing protein</fullName>
    </recommendedName>
</protein>
<dbReference type="Pfam" id="PF00226">
    <property type="entry name" value="DnaJ"/>
    <property type="match status" value="1"/>
</dbReference>
<dbReference type="PANTHER" id="PTHR45496:SF1">
    <property type="entry name" value="CHAPERONE DNAJ-DOMAIN SUPERFAMILY PROTEIN"/>
    <property type="match status" value="1"/>
</dbReference>
<dbReference type="AlphaFoldDB" id="A0A4P1R7W7"/>
<dbReference type="OrthoDB" id="10250354at2759"/>
<dbReference type="PROSITE" id="PS50076">
    <property type="entry name" value="DNAJ_2"/>
    <property type="match status" value="1"/>
</dbReference>
<dbReference type="PANTHER" id="PTHR45496">
    <property type="entry name" value="CHAPERONE DNAJ-DOMAIN SUPERFAMILY PROTEIN"/>
    <property type="match status" value="1"/>
</dbReference>
<dbReference type="PRINTS" id="PR00625">
    <property type="entry name" value="JDOMAIN"/>
</dbReference>
<evidence type="ECO:0000313" key="4">
    <source>
        <dbReference type="Proteomes" id="UP000188354"/>
    </source>
</evidence>
<feature type="compositionally biased region" description="Low complexity" evidence="1">
    <location>
        <begin position="253"/>
        <end position="264"/>
    </location>
</feature>
<dbReference type="Pfam" id="PF23551">
    <property type="entry name" value="Zn_ribbon_20"/>
    <property type="match status" value="1"/>
</dbReference>
<dbReference type="PROSITE" id="PS00636">
    <property type="entry name" value="DNAJ_1"/>
    <property type="match status" value="1"/>
</dbReference>
<organism evidence="3 4">
    <name type="scientific">Lupinus angustifolius</name>
    <name type="common">Narrow-leaved blue lupine</name>
    <dbReference type="NCBI Taxonomy" id="3871"/>
    <lineage>
        <taxon>Eukaryota</taxon>
        <taxon>Viridiplantae</taxon>
        <taxon>Streptophyta</taxon>
        <taxon>Embryophyta</taxon>
        <taxon>Tracheophyta</taxon>
        <taxon>Spermatophyta</taxon>
        <taxon>Magnoliopsida</taxon>
        <taxon>eudicotyledons</taxon>
        <taxon>Gunneridae</taxon>
        <taxon>Pentapetalae</taxon>
        <taxon>rosids</taxon>
        <taxon>fabids</taxon>
        <taxon>Fabales</taxon>
        <taxon>Fabaceae</taxon>
        <taxon>Papilionoideae</taxon>
        <taxon>50 kb inversion clade</taxon>
        <taxon>genistoids sensu lato</taxon>
        <taxon>core genistoids</taxon>
        <taxon>Genisteae</taxon>
        <taxon>Lupinus</taxon>
    </lineage>
</organism>
<evidence type="ECO:0000259" key="2">
    <source>
        <dbReference type="PROSITE" id="PS50076"/>
    </source>
</evidence>
<dbReference type="SUPFAM" id="SSF46565">
    <property type="entry name" value="Chaperone J-domain"/>
    <property type="match status" value="1"/>
</dbReference>
<feature type="region of interest" description="Disordered" evidence="1">
    <location>
        <begin position="241"/>
        <end position="264"/>
    </location>
</feature>
<name>A0A4P1R7W7_LUPAN</name>
<dbReference type="InterPro" id="IPR018253">
    <property type="entry name" value="DnaJ_domain_CS"/>
</dbReference>
<dbReference type="InterPro" id="IPR053052">
    <property type="entry name" value="Imprinting_Balance_Reg"/>
</dbReference>
<gene>
    <name evidence="3" type="ORF">TanjilG_32505</name>
</gene>
<evidence type="ECO:0000313" key="3">
    <source>
        <dbReference type="EMBL" id="OIW04313.1"/>
    </source>
</evidence>
<dbReference type="Proteomes" id="UP000188354">
    <property type="component" value="Chromosome LG09"/>
</dbReference>
<dbReference type="InterPro" id="IPR036869">
    <property type="entry name" value="J_dom_sf"/>
</dbReference>
<sequence>MQHPKKGDAENMLGIAEKLLQTRDLQGSRKLAILAQEFDPLLEGPNRILAIIDVLLSSEKRVKNHHDWYALLGVHHLSNDIEAMKRQYHRLALLLHPDKSRFPFAKEAFNLIVEAWNVLSDSVKKSEFDNDLSPSISVPKRARLEKLPVYRRGSSSNSNVSEKVTMEDNFRRKNETFWTPCPYCYYLYEYPRVYVDCSLQCQNCERFFHGVEIASLPPLVPGKDAYIFDWGFFQTSFIGKGNNNSKKKEKEVVPPQQKQPWQPQ</sequence>
<dbReference type="Gramene" id="OIW04313">
    <property type="protein sequence ID" value="OIW04313"/>
    <property type="gene ID" value="TanjilG_32505"/>
</dbReference>
<dbReference type="KEGG" id="lang:109356467"/>
<dbReference type="InterPro" id="IPR001623">
    <property type="entry name" value="DnaJ_domain"/>
</dbReference>
<dbReference type="STRING" id="3871.A0A4P1R7W7"/>
<dbReference type="SMART" id="SM00271">
    <property type="entry name" value="DnaJ"/>
    <property type="match status" value="1"/>
</dbReference>
<evidence type="ECO:0000256" key="1">
    <source>
        <dbReference type="SAM" id="MobiDB-lite"/>
    </source>
</evidence>
<dbReference type="Gene3D" id="1.10.287.110">
    <property type="entry name" value="DnaJ domain"/>
    <property type="match status" value="1"/>
</dbReference>
<dbReference type="InterPro" id="IPR056988">
    <property type="entry name" value="Zn_ribbon_pln"/>
</dbReference>